<dbReference type="Gene3D" id="1.10.510.10">
    <property type="entry name" value="Transferase(Phosphotransferase) domain 1"/>
    <property type="match status" value="1"/>
</dbReference>
<sequence length="679" mass="73422">MTFSSSAAANIALDGCESKCGAVDVPYPFGTTDGCHRPGFKVTCDRTHQPPKLFLGSFDGPEVQAISIRNSTVRVHGAVWPFAAGATSSATVDVVPTSLRQQYVLSAARNSLAVVGCGFQVQVAAAVRRQGEGNAAATTFGSCAPACPGAKQRKLRHGPCDGAGCCEVPVAPMGLTSFSVAFTWLPENATARPAWVRPGASVLAVEREWWRDRDHVVPVKLSLLSTGNASGSGLAIPAVLDWTLSNSSCAAVKRSGSGCVSKNSECVDSVSSAYGYVCRCSDGYDGNPYVPRGCKGSGTHIPAGVYFSMGVGIGMFLLLLVIAAIFATKRLKIRRARKTRERFFKQNRGLLLQQLVDKDIAERMIFSLDELEKATNRFDEARVLGGGGHGTIDEFINEVAILSQINHRNVVKLFGCCLETEVPLLVYEFIPNGTLYAHLHVDSTQSSLPWKERLRIATEVAGSLAYLHSAASTSVVHRDIKTANILLDDRLAAKVSDFGASRGISIDQSGVTTNTIQGTHGYLDPEYCYTRRLTDKSDVYSYGVMLVELLTRKKPTTLTSSEGVGLVAHFVMSLNQGQLNEILDEQVVEEGEEEAKQVAAIAAMCLRLKGEDRPTMRNVEMRLQGLHCIESDISGTEVELTAELNSQTFQEANTRSGDNYTSRQYSMEEEFMLSASLQR</sequence>
<accession>A0A5J9T1U0</accession>
<comment type="subcellular location">
    <subcellularLocation>
        <location evidence="1">Membrane</location>
        <topology evidence="1">Single-pass type I membrane protein</topology>
    </subcellularLocation>
</comment>
<keyword evidence="4" id="KW-0067">ATP-binding</keyword>
<organism evidence="9 10">
    <name type="scientific">Eragrostis curvula</name>
    <name type="common">weeping love grass</name>
    <dbReference type="NCBI Taxonomy" id="38414"/>
    <lineage>
        <taxon>Eukaryota</taxon>
        <taxon>Viridiplantae</taxon>
        <taxon>Streptophyta</taxon>
        <taxon>Embryophyta</taxon>
        <taxon>Tracheophyta</taxon>
        <taxon>Spermatophyta</taxon>
        <taxon>Magnoliopsida</taxon>
        <taxon>Liliopsida</taxon>
        <taxon>Poales</taxon>
        <taxon>Poaceae</taxon>
        <taxon>PACMAD clade</taxon>
        <taxon>Chloridoideae</taxon>
        <taxon>Eragrostideae</taxon>
        <taxon>Eragrostidinae</taxon>
        <taxon>Eragrostis</taxon>
    </lineage>
</organism>
<dbReference type="GO" id="GO:0004674">
    <property type="term" value="F:protein serine/threonine kinase activity"/>
    <property type="evidence" value="ECO:0007669"/>
    <property type="project" value="TreeGrafter"/>
</dbReference>
<feature type="non-terminal residue" evidence="9">
    <location>
        <position position="1"/>
    </location>
</feature>
<evidence type="ECO:0000256" key="3">
    <source>
        <dbReference type="ARBA" id="ARBA00022741"/>
    </source>
</evidence>
<evidence type="ECO:0000256" key="6">
    <source>
        <dbReference type="ARBA" id="ARBA00023180"/>
    </source>
</evidence>
<dbReference type="Gene3D" id="3.30.200.20">
    <property type="entry name" value="Phosphorylase Kinase, domain 1"/>
    <property type="match status" value="1"/>
</dbReference>
<keyword evidence="6" id="KW-0325">Glycoprotein</keyword>
<dbReference type="PROSITE" id="PS50011">
    <property type="entry name" value="PROTEIN_KINASE_DOM"/>
    <property type="match status" value="1"/>
</dbReference>
<dbReference type="PROSITE" id="PS00108">
    <property type="entry name" value="PROTEIN_KINASE_ST"/>
    <property type="match status" value="1"/>
</dbReference>
<gene>
    <name evidence="9" type="ORF">EJB05_48418</name>
</gene>
<dbReference type="Gramene" id="TVU05260">
    <property type="protein sequence ID" value="TVU05260"/>
    <property type="gene ID" value="EJB05_48418"/>
</dbReference>
<keyword evidence="7" id="KW-0472">Membrane</keyword>
<dbReference type="Pfam" id="PF13947">
    <property type="entry name" value="GUB_WAK_bind"/>
    <property type="match status" value="1"/>
</dbReference>
<keyword evidence="2" id="KW-0732">Signal</keyword>
<dbReference type="FunFam" id="3.30.200.20:FF:001380">
    <property type="entry name" value="Protein kinase superfamily protein"/>
    <property type="match status" value="1"/>
</dbReference>
<feature type="transmembrane region" description="Helical" evidence="7">
    <location>
        <begin position="305"/>
        <end position="328"/>
    </location>
</feature>
<keyword evidence="7" id="KW-0812">Transmembrane</keyword>
<protein>
    <recommendedName>
        <fullName evidence="8">Protein kinase domain-containing protein</fullName>
    </recommendedName>
</protein>
<dbReference type="InterPro" id="IPR025287">
    <property type="entry name" value="WAK_GUB"/>
</dbReference>
<proteinExistence type="predicted"/>
<keyword evidence="5" id="KW-1015">Disulfide bond</keyword>
<dbReference type="Pfam" id="PF07714">
    <property type="entry name" value="PK_Tyr_Ser-Thr"/>
    <property type="match status" value="1"/>
</dbReference>
<dbReference type="InterPro" id="IPR000719">
    <property type="entry name" value="Prot_kinase_dom"/>
</dbReference>
<keyword evidence="3" id="KW-0547">Nucleotide-binding</keyword>
<dbReference type="GO" id="GO:0007166">
    <property type="term" value="P:cell surface receptor signaling pathway"/>
    <property type="evidence" value="ECO:0007669"/>
    <property type="project" value="InterPro"/>
</dbReference>
<evidence type="ECO:0000313" key="10">
    <source>
        <dbReference type="Proteomes" id="UP000324897"/>
    </source>
</evidence>
<dbReference type="Proteomes" id="UP000324897">
    <property type="component" value="Unassembled WGS sequence"/>
</dbReference>
<keyword evidence="10" id="KW-1185">Reference proteome</keyword>
<evidence type="ECO:0000256" key="5">
    <source>
        <dbReference type="ARBA" id="ARBA00023157"/>
    </source>
</evidence>
<dbReference type="AlphaFoldDB" id="A0A5J9T1U0"/>
<dbReference type="GO" id="GO:0005524">
    <property type="term" value="F:ATP binding"/>
    <property type="evidence" value="ECO:0007669"/>
    <property type="project" value="UniProtKB-KW"/>
</dbReference>
<evidence type="ECO:0000313" key="9">
    <source>
        <dbReference type="EMBL" id="TVU05260.1"/>
    </source>
</evidence>
<dbReference type="SUPFAM" id="SSF56112">
    <property type="entry name" value="Protein kinase-like (PK-like)"/>
    <property type="match status" value="1"/>
</dbReference>
<feature type="domain" description="Protein kinase" evidence="8">
    <location>
        <begin position="305"/>
        <end position="623"/>
    </location>
</feature>
<dbReference type="GO" id="GO:0030247">
    <property type="term" value="F:polysaccharide binding"/>
    <property type="evidence" value="ECO:0007669"/>
    <property type="project" value="InterPro"/>
</dbReference>
<dbReference type="PANTHER" id="PTHR27005:SF214">
    <property type="entry name" value="OS08G0501600 PROTEIN"/>
    <property type="match status" value="1"/>
</dbReference>
<evidence type="ECO:0000256" key="2">
    <source>
        <dbReference type="ARBA" id="ARBA00022729"/>
    </source>
</evidence>
<evidence type="ECO:0000256" key="7">
    <source>
        <dbReference type="SAM" id="Phobius"/>
    </source>
</evidence>
<evidence type="ECO:0000256" key="1">
    <source>
        <dbReference type="ARBA" id="ARBA00004479"/>
    </source>
</evidence>
<name>A0A5J9T1U0_9POAL</name>
<evidence type="ECO:0000256" key="4">
    <source>
        <dbReference type="ARBA" id="ARBA00022840"/>
    </source>
</evidence>
<dbReference type="InterPro" id="IPR001245">
    <property type="entry name" value="Ser-Thr/Tyr_kinase_cat_dom"/>
</dbReference>
<evidence type="ECO:0000259" key="8">
    <source>
        <dbReference type="PROSITE" id="PS50011"/>
    </source>
</evidence>
<dbReference type="FunFam" id="1.10.510.10:FF:000084">
    <property type="entry name" value="Wall-associated receptor kinase 2"/>
    <property type="match status" value="1"/>
</dbReference>
<dbReference type="GO" id="GO:0005886">
    <property type="term" value="C:plasma membrane"/>
    <property type="evidence" value="ECO:0007669"/>
    <property type="project" value="TreeGrafter"/>
</dbReference>
<dbReference type="PANTHER" id="PTHR27005">
    <property type="entry name" value="WALL-ASSOCIATED RECEPTOR KINASE-LIKE 21"/>
    <property type="match status" value="1"/>
</dbReference>
<dbReference type="EMBL" id="RWGY01000051">
    <property type="protein sequence ID" value="TVU05260.1"/>
    <property type="molecule type" value="Genomic_DNA"/>
</dbReference>
<reference evidence="9 10" key="1">
    <citation type="journal article" date="2019" name="Sci. Rep.">
        <title>A high-quality genome of Eragrostis curvula grass provides insights into Poaceae evolution and supports new strategies to enhance forage quality.</title>
        <authorList>
            <person name="Carballo J."/>
            <person name="Santos B.A.C.M."/>
            <person name="Zappacosta D."/>
            <person name="Garbus I."/>
            <person name="Selva J.P."/>
            <person name="Gallo C.A."/>
            <person name="Diaz A."/>
            <person name="Albertini E."/>
            <person name="Caccamo M."/>
            <person name="Echenique V."/>
        </authorList>
    </citation>
    <scope>NUCLEOTIDE SEQUENCE [LARGE SCALE GENOMIC DNA]</scope>
    <source>
        <strain evidence="10">cv. Victoria</strain>
        <tissue evidence="9">Leaf</tissue>
    </source>
</reference>
<keyword evidence="7" id="KW-1133">Transmembrane helix</keyword>
<dbReference type="InterPro" id="IPR011009">
    <property type="entry name" value="Kinase-like_dom_sf"/>
</dbReference>
<comment type="caution">
    <text evidence="9">The sequence shown here is derived from an EMBL/GenBank/DDBJ whole genome shotgun (WGS) entry which is preliminary data.</text>
</comment>
<dbReference type="InterPro" id="IPR008271">
    <property type="entry name" value="Ser/Thr_kinase_AS"/>
</dbReference>
<dbReference type="SMART" id="SM00220">
    <property type="entry name" value="S_TKc"/>
    <property type="match status" value="1"/>
</dbReference>
<dbReference type="OrthoDB" id="4062651at2759"/>
<dbReference type="InterPro" id="IPR045274">
    <property type="entry name" value="WAK-like"/>
</dbReference>